<dbReference type="SUPFAM" id="SSF81301">
    <property type="entry name" value="Nucleotidyltransferase"/>
    <property type="match status" value="1"/>
</dbReference>
<evidence type="ECO:0000313" key="2">
    <source>
        <dbReference type="Proteomes" id="UP000032633"/>
    </source>
</evidence>
<dbReference type="InterPro" id="IPR007344">
    <property type="entry name" value="GrpB/CoaE"/>
</dbReference>
<organism evidence="1 2">
    <name type="scientific">Paenibacillus beijingensis</name>
    <dbReference type="NCBI Taxonomy" id="1126833"/>
    <lineage>
        <taxon>Bacteria</taxon>
        <taxon>Bacillati</taxon>
        <taxon>Bacillota</taxon>
        <taxon>Bacilli</taxon>
        <taxon>Bacillales</taxon>
        <taxon>Paenibacillaceae</taxon>
        <taxon>Paenibacillus</taxon>
    </lineage>
</organism>
<dbReference type="STRING" id="1126833.VN24_18580"/>
<dbReference type="AlphaFoldDB" id="A0A0D5NMJ4"/>
<reference evidence="1 2" key="1">
    <citation type="journal article" date="2015" name="J. Biotechnol.">
        <title>Complete genome sequence of Paenibacillus beijingensis 7188(T) (=DSM 24997(T)), a novel rhizobacterium from jujube garden soil.</title>
        <authorList>
            <person name="Kwak Y."/>
            <person name="Shin J.H."/>
        </authorList>
    </citation>
    <scope>NUCLEOTIDE SEQUENCE [LARGE SCALE GENOMIC DNA]</scope>
    <source>
        <strain evidence="1 2">DSM 24997</strain>
    </source>
</reference>
<dbReference type="KEGG" id="pbj:VN24_18580"/>
<name>A0A0D5NMJ4_9BACL</name>
<dbReference type="InterPro" id="IPR043519">
    <property type="entry name" value="NT_sf"/>
</dbReference>
<dbReference type="PANTHER" id="PTHR34822:SF1">
    <property type="entry name" value="GRPB FAMILY PROTEIN"/>
    <property type="match status" value="1"/>
</dbReference>
<dbReference type="Gene3D" id="3.30.460.10">
    <property type="entry name" value="Beta Polymerase, domain 2"/>
    <property type="match status" value="1"/>
</dbReference>
<dbReference type="Proteomes" id="UP000032633">
    <property type="component" value="Chromosome"/>
</dbReference>
<accession>A0A0D5NMJ4</accession>
<keyword evidence="2" id="KW-1185">Reference proteome</keyword>
<dbReference type="OrthoDB" id="9799092at2"/>
<dbReference type="PANTHER" id="PTHR34822">
    <property type="entry name" value="GRPB DOMAIN PROTEIN (AFU_ORTHOLOGUE AFUA_1G01530)"/>
    <property type="match status" value="1"/>
</dbReference>
<proteinExistence type="predicted"/>
<dbReference type="EMBL" id="CP011058">
    <property type="protein sequence ID" value="AJY76202.1"/>
    <property type="molecule type" value="Genomic_DNA"/>
</dbReference>
<evidence type="ECO:0008006" key="3">
    <source>
        <dbReference type="Google" id="ProtNLM"/>
    </source>
</evidence>
<dbReference type="Pfam" id="PF04229">
    <property type="entry name" value="GrpB"/>
    <property type="match status" value="1"/>
</dbReference>
<evidence type="ECO:0000313" key="1">
    <source>
        <dbReference type="EMBL" id="AJY76202.1"/>
    </source>
</evidence>
<dbReference type="RefSeq" id="WP_045671630.1">
    <property type="nucleotide sequence ID" value="NZ_CP011058.1"/>
</dbReference>
<protein>
    <recommendedName>
        <fullName evidence="3">GrpB family protein</fullName>
    </recommendedName>
</protein>
<dbReference type="HOGENOM" id="CLU_086407_4_1_9"/>
<dbReference type="PATRIC" id="fig|1126833.4.peg.4090"/>
<gene>
    <name evidence="1" type="ORF">VN24_18580</name>
</gene>
<reference evidence="2" key="2">
    <citation type="submission" date="2015-03" db="EMBL/GenBank/DDBJ databases">
        <title>Genome sequence of Paenibacillus beijingensis strain DSM 24997T.</title>
        <authorList>
            <person name="Kwak Y."/>
            <person name="Shin J.-H."/>
        </authorList>
    </citation>
    <scope>NUCLEOTIDE SEQUENCE [LARGE SCALE GENOMIC DNA]</scope>
    <source>
        <strain evidence="2">DSM 24997</strain>
    </source>
</reference>
<sequence>MKDPVIIEPYNEEWPAIFFELGKRIKEAIGDHAIRVDHIGSTAVPGLAAKPVIDVQISIRDINHFDLVKDGLETIGFRYIQDNPDRTKRYFREQPGMRRTHIHVREHGSWAEQFNLLFRDYLRTHEKEREEYADLKKKLSLIFRNQREQYVEGKTELIWNIMMKASKWSQEIGWKPDKADF</sequence>